<evidence type="ECO:0000313" key="3">
    <source>
        <dbReference type="Proteomes" id="UP000598146"/>
    </source>
</evidence>
<dbReference type="RefSeq" id="WP_196415119.1">
    <property type="nucleotide sequence ID" value="NZ_JADQTO010000007.1"/>
</dbReference>
<accession>A0A931C9F0</accession>
<dbReference type="Proteomes" id="UP000598146">
    <property type="component" value="Unassembled WGS sequence"/>
</dbReference>
<comment type="caution">
    <text evidence="2">The sequence shown here is derived from an EMBL/GenBank/DDBJ whole genome shotgun (WGS) entry which is preliminary data.</text>
</comment>
<reference evidence="2" key="1">
    <citation type="submission" date="2020-11" db="EMBL/GenBank/DDBJ databases">
        <title>Isolation and identification of active actinomycetes.</title>
        <authorList>
            <person name="Sun X."/>
        </authorList>
    </citation>
    <scope>NUCLEOTIDE SEQUENCE</scope>
    <source>
        <strain evidence="2">NEAU-A11</strain>
    </source>
</reference>
<organism evidence="2 3">
    <name type="scientific">Actinoplanes aureus</name>
    <dbReference type="NCBI Taxonomy" id="2792083"/>
    <lineage>
        <taxon>Bacteria</taxon>
        <taxon>Bacillati</taxon>
        <taxon>Actinomycetota</taxon>
        <taxon>Actinomycetes</taxon>
        <taxon>Micromonosporales</taxon>
        <taxon>Micromonosporaceae</taxon>
        <taxon>Actinoplanes</taxon>
    </lineage>
</organism>
<keyword evidence="3" id="KW-1185">Reference proteome</keyword>
<sequence length="248" mass="25779">MRYATPTRSAHRATPAGGLALLVRPPGPIGQHRYHAGVRTRPQRHARRDPTKTAHLLTRGLAGLIVLGICVMLGVLIVADERRGSLAAADTGPLTAADVFPAGSAAFQVKRTDLSADCTVAATGTLRPTLQRYGCSQAIRAALAVPYADFRITAGVLSLSDTTGAVAVADLLRSLVESGDGGFAGMAGEETGAGAPVGWRTRGHYLMYCVITGPGGELVPGDDPRVQRITQDLLDTHFGGSVLAHRAG</sequence>
<gene>
    <name evidence="2" type="ORF">I4J89_17925</name>
</gene>
<proteinExistence type="predicted"/>
<evidence type="ECO:0000256" key="1">
    <source>
        <dbReference type="SAM" id="Phobius"/>
    </source>
</evidence>
<protein>
    <submittedName>
        <fullName evidence="2">Uncharacterized protein</fullName>
    </submittedName>
</protein>
<evidence type="ECO:0000313" key="2">
    <source>
        <dbReference type="EMBL" id="MBG0563331.1"/>
    </source>
</evidence>
<name>A0A931C9F0_9ACTN</name>
<keyword evidence="1" id="KW-1133">Transmembrane helix</keyword>
<keyword evidence="1" id="KW-0472">Membrane</keyword>
<feature type="transmembrane region" description="Helical" evidence="1">
    <location>
        <begin position="56"/>
        <end position="79"/>
    </location>
</feature>
<dbReference type="EMBL" id="JADQTO010000007">
    <property type="protein sequence ID" value="MBG0563331.1"/>
    <property type="molecule type" value="Genomic_DNA"/>
</dbReference>
<dbReference type="AlphaFoldDB" id="A0A931C9F0"/>
<keyword evidence="1" id="KW-0812">Transmembrane</keyword>